<dbReference type="GO" id="GO:0016887">
    <property type="term" value="F:ATP hydrolysis activity"/>
    <property type="evidence" value="ECO:0007669"/>
    <property type="project" value="InterPro"/>
</dbReference>
<evidence type="ECO:0000259" key="8">
    <source>
        <dbReference type="PROSITE" id="PS50893"/>
    </source>
</evidence>
<dbReference type="EMBL" id="CP011568">
    <property type="protein sequence ID" value="AKJ67146.1"/>
    <property type="molecule type" value="Genomic_DNA"/>
</dbReference>
<accession>A0A0G3ER07</accession>
<dbReference type="InterPro" id="IPR027417">
    <property type="entry name" value="P-loop_NTPase"/>
</dbReference>
<dbReference type="PATRIC" id="fig|445709.3.peg.390"/>
<dbReference type="GO" id="GO:0015658">
    <property type="term" value="F:branched-chain amino acid transmembrane transporter activity"/>
    <property type="evidence" value="ECO:0007669"/>
    <property type="project" value="TreeGrafter"/>
</dbReference>
<dbReference type="AlphaFoldDB" id="A0A0G3ER07"/>
<keyword evidence="3" id="KW-1003">Cell membrane</keyword>
<evidence type="ECO:0000256" key="5">
    <source>
        <dbReference type="ARBA" id="ARBA00022741"/>
    </source>
</evidence>
<evidence type="ECO:0000256" key="6">
    <source>
        <dbReference type="ARBA" id="ARBA00022840"/>
    </source>
</evidence>
<organism evidence="9 10">
    <name type="scientific">Pandoraea thiooxydans</name>
    <dbReference type="NCBI Taxonomy" id="445709"/>
    <lineage>
        <taxon>Bacteria</taxon>
        <taxon>Pseudomonadati</taxon>
        <taxon>Pseudomonadota</taxon>
        <taxon>Betaproteobacteria</taxon>
        <taxon>Burkholderiales</taxon>
        <taxon>Burkholderiaceae</taxon>
        <taxon>Pandoraea</taxon>
    </lineage>
</organism>
<dbReference type="InterPro" id="IPR003593">
    <property type="entry name" value="AAA+_ATPase"/>
</dbReference>
<dbReference type="PANTHER" id="PTHR43820">
    <property type="entry name" value="HIGH-AFFINITY BRANCHED-CHAIN AMINO ACID TRANSPORT ATP-BINDING PROTEIN LIVF"/>
    <property type="match status" value="1"/>
</dbReference>
<evidence type="ECO:0000256" key="7">
    <source>
        <dbReference type="ARBA" id="ARBA00022970"/>
    </source>
</evidence>
<evidence type="ECO:0000256" key="2">
    <source>
        <dbReference type="ARBA" id="ARBA00022448"/>
    </source>
</evidence>
<keyword evidence="4" id="KW-0997">Cell inner membrane</keyword>
<dbReference type="GO" id="GO:0005524">
    <property type="term" value="F:ATP binding"/>
    <property type="evidence" value="ECO:0007669"/>
    <property type="project" value="UniProtKB-KW"/>
</dbReference>
<keyword evidence="6 9" id="KW-0067">ATP-binding</keyword>
<comment type="similarity">
    <text evidence="1">Belongs to the ABC transporter superfamily.</text>
</comment>
<keyword evidence="2" id="KW-0813">Transport</keyword>
<evidence type="ECO:0000256" key="4">
    <source>
        <dbReference type="ARBA" id="ARBA00022519"/>
    </source>
</evidence>
<dbReference type="OrthoDB" id="9776369at2"/>
<dbReference type="CDD" id="cd03224">
    <property type="entry name" value="ABC_TM1139_LivF_branched"/>
    <property type="match status" value="1"/>
</dbReference>
<evidence type="ECO:0000313" key="9">
    <source>
        <dbReference type="EMBL" id="AKJ67146.1"/>
    </source>
</evidence>
<sequence length="234" mass="25132">MNPVFEIAGVAGGYDEVDILKGVDLHVLPGEIVTIAGTNGAGKSTIIKAAMGLLPHVRGAVRFEQRDITHARVQARLDAGIGYVPQVANVFASLSVHDNLLVMQGVRDAKRRAESMYEMFPALARHRKRRAGALSGGERQQLAFARALMRAPRMMLLDEPTAALSPALVDEIFAYVVKLPAAGTAVLMVEQRARQSLAISQRGYIIDQGSVAMQGDAQALLNDPAAADLFIGRH</sequence>
<reference evidence="10" key="1">
    <citation type="submission" date="2015-06" db="EMBL/GenBank/DDBJ databases">
        <authorList>
            <person name="Lim Y.L."/>
            <person name="Ee R."/>
            <person name="Yong D."/>
            <person name="How K.Y."/>
            <person name="Yin W.F."/>
            <person name="Chan K.G."/>
        </authorList>
    </citation>
    <scope>NUCLEOTIDE SEQUENCE [LARGE SCALE GENOMIC DNA]</scope>
    <source>
        <strain evidence="10">DSM 25325</strain>
    </source>
</reference>
<proteinExistence type="inferred from homology"/>
<dbReference type="PANTHER" id="PTHR43820:SF4">
    <property type="entry name" value="HIGH-AFFINITY BRANCHED-CHAIN AMINO ACID TRANSPORT ATP-BINDING PROTEIN LIVF"/>
    <property type="match status" value="1"/>
</dbReference>
<dbReference type="Gene3D" id="3.40.50.300">
    <property type="entry name" value="P-loop containing nucleotide triphosphate hydrolases"/>
    <property type="match status" value="1"/>
</dbReference>
<keyword evidence="4" id="KW-0472">Membrane</keyword>
<feature type="domain" description="ABC transporter" evidence="8">
    <location>
        <begin position="5"/>
        <end position="233"/>
    </location>
</feature>
<dbReference type="PROSITE" id="PS50893">
    <property type="entry name" value="ABC_TRANSPORTER_2"/>
    <property type="match status" value="1"/>
</dbReference>
<keyword evidence="5" id="KW-0547">Nucleotide-binding</keyword>
<dbReference type="SMART" id="SM00382">
    <property type="entry name" value="AAA"/>
    <property type="match status" value="1"/>
</dbReference>
<dbReference type="GO" id="GO:0015807">
    <property type="term" value="P:L-amino acid transport"/>
    <property type="evidence" value="ECO:0007669"/>
    <property type="project" value="TreeGrafter"/>
</dbReference>
<dbReference type="STRING" id="445709.ABW99_01790"/>
<keyword evidence="10" id="KW-1185">Reference proteome</keyword>
<dbReference type="RefSeq" id="WP_047212683.1">
    <property type="nucleotide sequence ID" value="NZ_CP011568.3"/>
</dbReference>
<dbReference type="Pfam" id="PF00005">
    <property type="entry name" value="ABC_tran"/>
    <property type="match status" value="1"/>
</dbReference>
<keyword evidence="7" id="KW-0029">Amino-acid transport</keyword>
<gene>
    <name evidence="9" type="ORF">ABW99_01790</name>
</gene>
<dbReference type="KEGG" id="ptx:ABW99_01790"/>
<name>A0A0G3ER07_9BURK</name>
<dbReference type="InterPro" id="IPR052156">
    <property type="entry name" value="BCAA_Transport_ATP-bd_LivF"/>
</dbReference>
<dbReference type="InterPro" id="IPR003439">
    <property type="entry name" value="ABC_transporter-like_ATP-bd"/>
</dbReference>
<evidence type="ECO:0000256" key="1">
    <source>
        <dbReference type="ARBA" id="ARBA00005417"/>
    </source>
</evidence>
<dbReference type="Proteomes" id="UP000036700">
    <property type="component" value="Chromosome"/>
</dbReference>
<protein>
    <submittedName>
        <fullName evidence="9">ABC transporter ATP-binding protein</fullName>
    </submittedName>
</protein>
<evidence type="ECO:0000256" key="3">
    <source>
        <dbReference type="ARBA" id="ARBA00022475"/>
    </source>
</evidence>
<dbReference type="SUPFAM" id="SSF52540">
    <property type="entry name" value="P-loop containing nucleoside triphosphate hydrolases"/>
    <property type="match status" value="1"/>
</dbReference>
<evidence type="ECO:0000313" key="10">
    <source>
        <dbReference type="Proteomes" id="UP000036700"/>
    </source>
</evidence>